<reference evidence="1" key="1">
    <citation type="submission" date="2019-11" db="EMBL/GenBank/DDBJ databases">
        <title>Genome-resolved metagenomics to study the prevalence of co-infection and intraspecific heterogeneity among plant pathogen metapopulations.</title>
        <authorList>
            <person name="Newberry E."/>
            <person name="Bhandari R."/>
            <person name="Kemble J."/>
            <person name="Sikora E."/>
            <person name="Potnis N."/>
        </authorList>
    </citation>
    <scope>NUCLEOTIDE SEQUENCE</scope>
    <source>
        <strain evidence="1">Xe_Pep_Tuscaloosa_18b</strain>
    </source>
</reference>
<keyword evidence="1" id="KW-0808">Transferase</keyword>
<dbReference type="EMBL" id="JAAGYV010000082">
    <property type="protein sequence ID" value="NEK73604.1"/>
    <property type="molecule type" value="Genomic_DNA"/>
</dbReference>
<sequence>GKKGWMVDELCEKLETHPQLHRNLFWLSSASDELLEKLYQACTCLIAASEGEGFGLPLIEAGQRRLPILARDIPVFREVAGEHATYFAGHTPVEIASAIEKWLELHTQNAHPRTDELSWLTWAQSADQLAAALLKPAASLVYPSQEAN</sequence>
<evidence type="ECO:0000313" key="1">
    <source>
        <dbReference type="EMBL" id="NEK73604.1"/>
    </source>
</evidence>
<proteinExistence type="predicted"/>
<dbReference type="PANTHER" id="PTHR46401:SF9">
    <property type="entry name" value="MANNOSYLTRANSFERASE A"/>
    <property type="match status" value="1"/>
</dbReference>
<dbReference type="Gene3D" id="3.40.50.2000">
    <property type="entry name" value="Glycogen Phosphorylase B"/>
    <property type="match status" value="1"/>
</dbReference>
<dbReference type="GO" id="GO:0016757">
    <property type="term" value="F:glycosyltransferase activity"/>
    <property type="evidence" value="ECO:0007669"/>
    <property type="project" value="InterPro"/>
</dbReference>
<dbReference type="AlphaFoldDB" id="A0A6B3KG45"/>
<organism evidence="1">
    <name type="scientific">Xanthomonas euvesicatoria</name>
    <dbReference type="NCBI Taxonomy" id="456327"/>
    <lineage>
        <taxon>Bacteria</taxon>
        <taxon>Pseudomonadati</taxon>
        <taxon>Pseudomonadota</taxon>
        <taxon>Gammaproteobacteria</taxon>
        <taxon>Lysobacterales</taxon>
        <taxon>Lysobacteraceae</taxon>
        <taxon>Xanthomonas</taxon>
    </lineage>
</organism>
<gene>
    <name evidence="1" type="ORF">G3W62_12565</name>
</gene>
<protein>
    <submittedName>
        <fullName evidence="1">Glycosyltransferase family 4 protein</fullName>
    </submittedName>
</protein>
<comment type="caution">
    <text evidence="1">The sequence shown here is derived from an EMBL/GenBank/DDBJ whole genome shotgun (WGS) entry which is preliminary data.</text>
</comment>
<name>A0A6B3KG45_XANEU</name>
<dbReference type="Pfam" id="PF00534">
    <property type="entry name" value="Glycos_transf_1"/>
    <property type="match status" value="1"/>
</dbReference>
<accession>A0A6B3KG45</accession>
<dbReference type="SUPFAM" id="SSF53756">
    <property type="entry name" value="UDP-Glycosyltransferase/glycogen phosphorylase"/>
    <property type="match status" value="1"/>
</dbReference>
<dbReference type="PANTHER" id="PTHR46401">
    <property type="entry name" value="GLYCOSYLTRANSFERASE WBBK-RELATED"/>
    <property type="match status" value="1"/>
</dbReference>
<feature type="non-terminal residue" evidence="1">
    <location>
        <position position="1"/>
    </location>
</feature>
<dbReference type="InterPro" id="IPR001296">
    <property type="entry name" value="Glyco_trans_1"/>
</dbReference>